<evidence type="ECO:0000256" key="1">
    <source>
        <dbReference type="SAM" id="Phobius"/>
    </source>
</evidence>
<evidence type="ECO:0000313" key="2">
    <source>
        <dbReference type="EMBL" id="MBA9079549.1"/>
    </source>
</evidence>
<dbReference type="RefSeq" id="WP_066829467.1">
    <property type="nucleotide sequence ID" value="NZ_JACJIQ010000024.1"/>
</dbReference>
<dbReference type="InterPro" id="IPR009577">
    <property type="entry name" value="Sm_multidrug_ex"/>
</dbReference>
<dbReference type="Proteomes" id="UP000563094">
    <property type="component" value="Unassembled WGS sequence"/>
</dbReference>
<organism evidence="2 3">
    <name type="scientific">Rufibacter quisquiliarum</name>
    <dbReference type="NCBI Taxonomy" id="1549639"/>
    <lineage>
        <taxon>Bacteria</taxon>
        <taxon>Pseudomonadati</taxon>
        <taxon>Bacteroidota</taxon>
        <taxon>Cytophagia</taxon>
        <taxon>Cytophagales</taxon>
        <taxon>Hymenobacteraceae</taxon>
        <taxon>Rufibacter</taxon>
    </lineage>
</organism>
<dbReference type="EMBL" id="JACJIQ010000024">
    <property type="protein sequence ID" value="MBA9079549.1"/>
    <property type="molecule type" value="Genomic_DNA"/>
</dbReference>
<keyword evidence="1" id="KW-0472">Membrane</keyword>
<dbReference type="PANTHER" id="PTHR36007">
    <property type="entry name" value="TRANSPORT PROTEIN-RELATED"/>
    <property type="match status" value="1"/>
</dbReference>
<feature type="transmembrane region" description="Helical" evidence="1">
    <location>
        <begin position="6"/>
        <end position="28"/>
    </location>
</feature>
<sequence>MFDIILYTFLLSISPIGEARAGIPYAVLNDLHVGWAFLVGLTGNLLVFPLLMWLIDTFSAKLWPNRRYRKGVVHFSRRAKKGVGAEVEKYGFWGLMVFVMIPLPGTGAYMGTIAAYVLKIERRKAFLATSLGVIVSCIIMAVGSYYGNLGWKSL</sequence>
<feature type="transmembrane region" description="Helical" evidence="1">
    <location>
        <begin position="125"/>
        <end position="146"/>
    </location>
</feature>
<dbReference type="Pfam" id="PF06695">
    <property type="entry name" value="Sm_multidrug_ex"/>
    <property type="match status" value="1"/>
</dbReference>
<reference evidence="2 3" key="1">
    <citation type="submission" date="2020-08" db="EMBL/GenBank/DDBJ databases">
        <title>Genomic Encyclopedia of Type Strains, Phase IV (KMG-IV): sequencing the most valuable type-strain genomes for metagenomic binning, comparative biology and taxonomic classification.</title>
        <authorList>
            <person name="Goeker M."/>
        </authorList>
    </citation>
    <scope>NUCLEOTIDE SEQUENCE [LARGE SCALE GENOMIC DNA]</scope>
    <source>
        <strain evidence="2 3">DSM 29854</strain>
    </source>
</reference>
<proteinExistence type="predicted"/>
<dbReference type="PANTHER" id="PTHR36007:SF2">
    <property type="entry name" value="TRANSPORT PROTEIN-RELATED"/>
    <property type="match status" value="1"/>
</dbReference>
<evidence type="ECO:0000313" key="3">
    <source>
        <dbReference type="Proteomes" id="UP000563094"/>
    </source>
</evidence>
<name>A0A839GRR5_9BACT</name>
<comment type="caution">
    <text evidence="2">The sequence shown here is derived from an EMBL/GenBank/DDBJ whole genome shotgun (WGS) entry which is preliminary data.</text>
</comment>
<gene>
    <name evidence="2" type="ORF">FHS90_004287</name>
</gene>
<protein>
    <submittedName>
        <fullName evidence="2">Putative membrane protein</fullName>
    </submittedName>
</protein>
<keyword evidence="3" id="KW-1185">Reference proteome</keyword>
<keyword evidence="1" id="KW-1133">Transmembrane helix</keyword>
<accession>A0A839GRR5</accession>
<keyword evidence="1" id="KW-0812">Transmembrane</keyword>
<feature type="transmembrane region" description="Helical" evidence="1">
    <location>
        <begin position="35"/>
        <end position="55"/>
    </location>
</feature>
<dbReference type="AlphaFoldDB" id="A0A839GRR5"/>
<feature type="transmembrane region" description="Helical" evidence="1">
    <location>
        <begin position="90"/>
        <end position="118"/>
    </location>
</feature>